<dbReference type="EMBL" id="VCLA01000156">
    <property type="protein sequence ID" value="MQT02561.1"/>
    <property type="molecule type" value="Genomic_DNA"/>
</dbReference>
<dbReference type="RefSeq" id="WP_153524168.1">
    <property type="nucleotide sequence ID" value="NZ_JBEPDZ010000022.1"/>
</dbReference>
<comment type="caution">
    <text evidence="1">The sequence shown here is derived from an EMBL/GenBank/DDBJ whole genome shotgun (WGS) entry which is preliminary data.</text>
</comment>
<organism evidence="1 2">
    <name type="scientific">Streptomyces jumonjinensis</name>
    <dbReference type="NCBI Taxonomy" id="1945"/>
    <lineage>
        <taxon>Bacteria</taxon>
        <taxon>Bacillati</taxon>
        <taxon>Actinomycetota</taxon>
        <taxon>Actinomycetes</taxon>
        <taxon>Kitasatosporales</taxon>
        <taxon>Streptomycetaceae</taxon>
        <taxon>Streptomyces</taxon>
    </lineage>
</organism>
<dbReference type="AlphaFoldDB" id="A0A646KKR9"/>
<dbReference type="Proteomes" id="UP000419138">
    <property type="component" value="Unassembled WGS sequence"/>
</dbReference>
<keyword evidence="2" id="KW-1185">Reference proteome</keyword>
<sequence length="158" mass="17420">MHIHGYAWLGEKQMFDKESVRRPPGEPPSASSPVDVLDRYRQAVAEFPTTAVPPIQTAHWLMKPASMVRGTWEEPKEAGEWLGLQLAELAPRFADRSEREPARLATVGRAAVERLTWGGDISLGHYLTGAVFHSIALVTCSPNRTAPGLPCPLSQPER</sequence>
<protein>
    <submittedName>
        <fullName evidence="1">Uncharacterized protein</fullName>
    </submittedName>
</protein>
<proteinExistence type="predicted"/>
<evidence type="ECO:0000313" key="1">
    <source>
        <dbReference type="EMBL" id="MQT02561.1"/>
    </source>
</evidence>
<gene>
    <name evidence="1" type="ORF">FF041_20880</name>
</gene>
<accession>A0A646KKR9</accession>
<reference evidence="1 2" key="1">
    <citation type="submission" date="2019-05" db="EMBL/GenBank/DDBJ databases">
        <title>Comparative genomics and metabolomics analyses of clavulanic acid producing Streptomyces species provides insight into specialized metabolism and evolution of beta-lactam biosynthetic gene clusters.</title>
        <authorList>
            <person name="Moore M.A."/>
            <person name="Cruz-Morales P."/>
            <person name="Barona Gomez F."/>
            <person name="Kapil T."/>
        </authorList>
    </citation>
    <scope>NUCLEOTIDE SEQUENCE [LARGE SCALE GENOMIC DNA]</scope>
    <source>
        <strain evidence="1 2">NRRL 5741</strain>
    </source>
</reference>
<evidence type="ECO:0000313" key="2">
    <source>
        <dbReference type="Proteomes" id="UP000419138"/>
    </source>
</evidence>
<dbReference type="OrthoDB" id="4320824at2"/>
<name>A0A646KKR9_STRJU</name>